<feature type="region of interest" description="Disordered" evidence="1">
    <location>
        <begin position="329"/>
        <end position="348"/>
    </location>
</feature>
<feature type="compositionally biased region" description="Polar residues" evidence="1">
    <location>
        <begin position="1"/>
        <end position="10"/>
    </location>
</feature>
<keyword evidence="3" id="KW-1185">Reference proteome</keyword>
<reference evidence="2 3" key="1">
    <citation type="journal article" date="2023" name="IMA Fungus">
        <title>Comparative genomic study of the Penicillium genus elucidates a diverse pangenome and 15 lateral gene transfer events.</title>
        <authorList>
            <person name="Petersen C."/>
            <person name="Sorensen T."/>
            <person name="Nielsen M.R."/>
            <person name="Sondergaard T.E."/>
            <person name="Sorensen J.L."/>
            <person name="Fitzpatrick D.A."/>
            <person name="Frisvad J.C."/>
            <person name="Nielsen K.L."/>
        </authorList>
    </citation>
    <scope>NUCLEOTIDE SEQUENCE [LARGE SCALE GENOMIC DNA]</scope>
    <source>
        <strain evidence="2 3">IBT 35679</strain>
    </source>
</reference>
<accession>A0AAD6CPC9</accession>
<name>A0AAD6CPC9_9EURO</name>
<feature type="compositionally biased region" description="Polar residues" evidence="1">
    <location>
        <begin position="93"/>
        <end position="105"/>
    </location>
</feature>
<evidence type="ECO:0000313" key="3">
    <source>
        <dbReference type="Proteomes" id="UP001220324"/>
    </source>
</evidence>
<evidence type="ECO:0000256" key="1">
    <source>
        <dbReference type="SAM" id="MobiDB-lite"/>
    </source>
</evidence>
<proteinExistence type="predicted"/>
<comment type="caution">
    <text evidence="2">The sequence shown here is derived from an EMBL/GenBank/DDBJ whole genome shotgun (WGS) entry which is preliminary data.</text>
</comment>
<dbReference type="AlphaFoldDB" id="A0AAD6CPC9"/>
<sequence>MSSVQHVQRTSPPYRAPRPRYYSRQTNIQPSRDSTIPPLSQENSHSSDLFYSDEKSIFNAVRVSTPNEDPRPYESPYIMERGLAANMARLISPGSQGSSQDGHPSTQHRRLFQSRQRADQLGWRNQLFSDSGAYHTSQLGPSPLNDANNLPEFAGNQHRKAMSLDAMDGHNSNSPRKHPCWPGSGMPTAVRTVQPTYPPPERLPTPPGLPSFNTPEAMYCSAQFLIGHNGSRGLPSHRPHGVPAIGQRSSSYGDAFRRFLGLQSTVETDPVVSGSIGIGRAPDGTVVQGRFPQRQSGHGTNLARQIEDHPFHQNTLRVAPISQASTEFVRNSTEADPSASKRYLGPQPRKKKVRTMGLGIFGRTLIPASVPVQRAQQESITSPISPLQLPQPRYDLIRTPSDRRSEDEMLSAGTYTICDILAWLPIQLYLCCCFRDLSVEDDDDLEIINSRETYATARSRFSGVETDGSRVGPSP</sequence>
<evidence type="ECO:0000313" key="2">
    <source>
        <dbReference type="EMBL" id="KAJ5532509.1"/>
    </source>
</evidence>
<dbReference type="EMBL" id="JAQIZZ010000007">
    <property type="protein sequence ID" value="KAJ5532509.1"/>
    <property type="molecule type" value="Genomic_DNA"/>
</dbReference>
<feature type="region of interest" description="Disordered" evidence="1">
    <location>
        <begin position="1"/>
        <end position="47"/>
    </location>
</feature>
<dbReference type="Proteomes" id="UP001220324">
    <property type="component" value="Unassembled WGS sequence"/>
</dbReference>
<feature type="compositionally biased region" description="Polar residues" evidence="1">
    <location>
        <begin position="25"/>
        <end position="47"/>
    </location>
</feature>
<gene>
    <name evidence="2" type="ORF">N7494_009061</name>
</gene>
<feature type="region of interest" description="Disordered" evidence="1">
    <location>
        <begin position="91"/>
        <end position="112"/>
    </location>
</feature>
<organism evidence="2 3">
    <name type="scientific">Penicillium frequentans</name>
    <dbReference type="NCBI Taxonomy" id="3151616"/>
    <lineage>
        <taxon>Eukaryota</taxon>
        <taxon>Fungi</taxon>
        <taxon>Dikarya</taxon>
        <taxon>Ascomycota</taxon>
        <taxon>Pezizomycotina</taxon>
        <taxon>Eurotiomycetes</taxon>
        <taxon>Eurotiomycetidae</taxon>
        <taxon>Eurotiales</taxon>
        <taxon>Aspergillaceae</taxon>
        <taxon>Penicillium</taxon>
    </lineage>
</organism>
<protein>
    <submittedName>
        <fullName evidence="2">Uncharacterized protein</fullName>
    </submittedName>
</protein>